<name>A0ABW1ZUW2_9DEIO</name>
<dbReference type="RefSeq" id="WP_380059134.1">
    <property type="nucleotide sequence ID" value="NZ_JBHSWB010000003.1"/>
</dbReference>
<dbReference type="SUPFAM" id="SSF56349">
    <property type="entry name" value="DNA breaking-rejoining enzymes"/>
    <property type="match status" value="1"/>
</dbReference>
<feature type="region of interest" description="Disordered" evidence="1">
    <location>
        <begin position="37"/>
        <end position="58"/>
    </location>
</feature>
<gene>
    <name evidence="2" type="ORF">ACFP90_25130</name>
</gene>
<dbReference type="Proteomes" id="UP001596317">
    <property type="component" value="Unassembled WGS sequence"/>
</dbReference>
<evidence type="ECO:0000256" key="1">
    <source>
        <dbReference type="SAM" id="MobiDB-lite"/>
    </source>
</evidence>
<comment type="caution">
    <text evidence="2">The sequence shown here is derived from an EMBL/GenBank/DDBJ whole genome shotgun (WGS) entry which is preliminary data.</text>
</comment>
<reference evidence="3" key="1">
    <citation type="journal article" date="2019" name="Int. J. Syst. Evol. Microbiol.">
        <title>The Global Catalogue of Microorganisms (GCM) 10K type strain sequencing project: providing services to taxonomists for standard genome sequencing and annotation.</title>
        <authorList>
            <consortium name="The Broad Institute Genomics Platform"/>
            <consortium name="The Broad Institute Genome Sequencing Center for Infectious Disease"/>
            <person name="Wu L."/>
            <person name="Ma J."/>
        </authorList>
    </citation>
    <scope>NUCLEOTIDE SEQUENCE [LARGE SCALE GENOMIC DNA]</scope>
    <source>
        <strain evidence="3">CCUG 63830</strain>
    </source>
</reference>
<keyword evidence="3" id="KW-1185">Reference proteome</keyword>
<sequence length="223" mass="24546">MSFSQDGPPVKPNTARARLSALHGLYEALLDHGVLSSNPLRGLRRPPQERRDTPPPPRQTIEALIRASRSNAALHAALTLLYHHAFRLEELLALKWQAVRLNPGEVLRAHSITRLDDASVASLLRWQGQQGGIFHTPQARVFPYHTPYELRQAAYLASLDAGVRLMPLRELRRASLRDFEHTSESAGYADDQTGFQNALALARGLADTLQGPGSDPDGTQDGA</sequence>
<dbReference type="InterPro" id="IPR011010">
    <property type="entry name" value="DNA_brk_join_enz"/>
</dbReference>
<organism evidence="2 3">
    <name type="scientific">Deinococcus multiflagellatus</name>
    <dbReference type="NCBI Taxonomy" id="1656887"/>
    <lineage>
        <taxon>Bacteria</taxon>
        <taxon>Thermotogati</taxon>
        <taxon>Deinococcota</taxon>
        <taxon>Deinococci</taxon>
        <taxon>Deinococcales</taxon>
        <taxon>Deinococcaceae</taxon>
        <taxon>Deinococcus</taxon>
    </lineage>
</organism>
<evidence type="ECO:0000313" key="3">
    <source>
        <dbReference type="Proteomes" id="UP001596317"/>
    </source>
</evidence>
<evidence type="ECO:0000313" key="2">
    <source>
        <dbReference type="EMBL" id="MFC6663325.1"/>
    </source>
</evidence>
<accession>A0ABW1ZUW2</accession>
<proteinExistence type="predicted"/>
<protein>
    <recommendedName>
        <fullName evidence="4">Tyr recombinase domain-containing protein</fullName>
    </recommendedName>
</protein>
<evidence type="ECO:0008006" key="4">
    <source>
        <dbReference type="Google" id="ProtNLM"/>
    </source>
</evidence>
<dbReference type="EMBL" id="JBHSWB010000003">
    <property type="protein sequence ID" value="MFC6663325.1"/>
    <property type="molecule type" value="Genomic_DNA"/>
</dbReference>